<protein>
    <submittedName>
        <fullName evidence="1">Uncharacterized protein</fullName>
    </submittedName>
</protein>
<evidence type="ECO:0000313" key="1">
    <source>
        <dbReference type="EMBL" id="CAJ2640033.1"/>
    </source>
</evidence>
<name>A0ACB0J7J7_TRIPR</name>
<dbReference type="EMBL" id="CASHSV030000024">
    <property type="protein sequence ID" value="CAJ2640033.1"/>
    <property type="molecule type" value="Genomic_DNA"/>
</dbReference>
<evidence type="ECO:0000313" key="2">
    <source>
        <dbReference type="Proteomes" id="UP001177021"/>
    </source>
</evidence>
<dbReference type="Proteomes" id="UP001177021">
    <property type="component" value="Unassembled WGS sequence"/>
</dbReference>
<sequence length="112" mass="12601">MLYLNWLDGYIARKMKLKSSFGAFLDPVADKLMVAATLVLLCTRPLDAGVFGQAPCVFLEMMKNTMSVRRISGKMMKMMNNNLEFLGILHFVSGRETMFPLPVTTNVFVGEE</sequence>
<gene>
    <name evidence="1" type="ORF">MILVUS5_LOCUS9959</name>
</gene>
<comment type="caution">
    <text evidence="1">The sequence shown here is derived from an EMBL/GenBank/DDBJ whole genome shotgun (WGS) entry which is preliminary data.</text>
</comment>
<organism evidence="1 2">
    <name type="scientific">Trifolium pratense</name>
    <name type="common">Red clover</name>
    <dbReference type="NCBI Taxonomy" id="57577"/>
    <lineage>
        <taxon>Eukaryota</taxon>
        <taxon>Viridiplantae</taxon>
        <taxon>Streptophyta</taxon>
        <taxon>Embryophyta</taxon>
        <taxon>Tracheophyta</taxon>
        <taxon>Spermatophyta</taxon>
        <taxon>Magnoliopsida</taxon>
        <taxon>eudicotyledons</taxon>
        <taxon>Gunneridae</taxon>
        <taxon>Pentapetalae</taxon>
        <taxon>rosids</taxon>
        <taxon>fabids</taxon>
        <taxon>Fabales</taxon>
        <taxon>Fabaceae</taxon>
        <taxon>Papilionoideae</taxon>
        <taxon>50 kb inversion clade</taxon>
        <taxon>NPAAA clade</taxon>
        <taxon>Hologalegina</taxon>
        <taxon>IRL clade</taxon>
        <taxon>Trifolieae</taxon>
        <taxon>Trifolium</taxon>
    </lineage>
</organism>
<keyword evidence="2" id="KW-1185">Reference proteome</keyword>
<proteinExistence type="predicted"/>
<reference evidence="1" key="1">
    <citation type="submission" date="2023-10" db="EMBL/GenBank/DDBJ databases">
        <authorList>
            <person name="Rodriguez Cubillos JULIANA M."/>
            <person name="De Vega J."/>
        </authorList>
    </citation>
    <scope>NUCLEOTIDE SEQUENCE</scope>
</reference>
<accession>A0ACB0J7J7</accession>